<dbReference type="Gene3D" id="3.40.50.720">
    <property type="entry name" value="NAD(P)-binding Rossmann-like Domain"/>
    <property type="match status" value="1"/>
</dbReference>
<dbReference type="AlphaFoldDB" id="A0A6J7LJN0"/>
<dbReference type="GO" id="GO:0016491">
    <property type="term" value="F:oxidoreductase activity"/>
    <property type="evidence" value="ECO:0007669"/>
    <property type="project" value="UniProtKB-KW"/>
</dbReference>
<protein>
    <submittedName>
        <fullName evidence="4">Unannotated protein</fullName>
    </submittedName>
</protein>
<dbReference type="FunFam" id="3.40.50.720:FF:000084">
    <property type="entry name" value="Short-chain dehydrogenase reductase"/>
    <property type="match status" value="1"/>
</dbReference>
<feature type="domain" description="Ketoreductase" evidence="3">
    <location>
        <begin position="7"/>
        <end position="217"/>
    </location>
</feature>
<evidence type="ECO:0000259" key="3">
    <source>
        <dbReference type="SMART" id="SM00822"/>
    </source>
</evidence>
<name>A0A6J7LJN0_9ZZZZ</name>
<keyword evidence="2" id="KW-0560">Oxidoreductase</keyword>
<gene>
    <name evidence="4" type="ORF">UFOPK3879_01144</name>
</gene>
<dbReference type="InterPro" id="IPR002347">
    <property type="entry name" value="SDR_fam"/>
</dbReference>
<dbReference type="PROSITE" id="PS00061">
    <property type="entry name" value="ADH_SHORT"/>
    <property type="match status" value="1"/>
</dbReference>
<dbReference type="PANTHER" id="PTHR43639:SF1">
    <property type="entry name" value="SHORT-CHAIN DEHYDROGENASE_REDUCTASE FAMILY PROTEIN"/>
    <property type="match status" value="1"/>
</dbReference>
<dbReference type="PRINTS" id="PR00080">
    <property type="entry name" value="SDRFAMILY"/>
</dbReference>
<proteinExistence type="inferred from homology"/>
<evidence type="ECO:0000313" key="4">
    <source>
        <dbReference type="EMBL" id="CAB4965974.1"/>
    </source>
</evidence>
<evidence type="ECO:0000256" key="2">
    <source>
        <dbReference type="ARBA" id="ARBA00023002"/>
    </source>
</evidence>
<dbReference type="InterPro" id="IPR020904">
    <property type="entry name" value="Sc_DH/Rdtase_CS"/>
</dbReference>
<sequence length="245" mass="25803">MAEFSGKVALVTGSSSGIGEAIARSLHALGASVVINSSSSVEAGQQIAASLGDNAIYVQADISDKVAGQHLIDETLKHFGKLDILINNAGWTSLIAHHDLDALTDEIFQKTFAVNVSGTWMLTKAAMPYLKKSDDGNVVTITSIAGVRPVGSSIAYSMSKAALNHMTLLLAKSCGPVRVNAVAPGLVETPWTMDWEDQHAGVRAMAPLRRSATPEDCVEATLGLLRTKYATGQVFVVDGGLTQRI</sequence>
<evidence type="ECO:0000256" key="1">
    <source>
        <dbReference type="ARBA" id="ARBA00006484"/>
    </source>
</evidence>
<dbReference type="SUPFAM" id="SSF51735">
    <property type="entry name" value="NAD(P)-binding Rossmann-fold domains"/>
    <property type="match status" value="1"/>
</dbReference>
<dbReference type="InterPro" id="IPR036291">
    <property type="entry name" value="NAD(P)-bd_dom_sf"/>
</dbReference>
<dbReference type="CDD" id="cd05233">
    <property type="entry name" value="SDR_c"/>
    <property type="match status" value="1"/>
</dbReference>
<dbReference type="Pfam" id="PF13561">
    <property type="entry name" value="adh_short_C2"/>
    <property type="match status" value="1"/>
</dbReference>
<reference evidence="4" key="1">
    <citation type="submission" date="2020-05" db="EMBL/GenBank/DDBJ databases">
        <authorList>
            <person name="Chiriac C."/>
            <person name="Salcher M."/>
            <person name="Ghai R."/>
            <person name="Kavagutti S V."/>
        </authorList>
    </citation>
    <scope>NUCLEOTIDE SEQUENCE</scope>
</reference>
<dbReference type="InterPro" id="IPR057326">
    <property type="entry name" value="KR_dom"/>
</dbReference>
<dbReference type="SMART" id="SM00822">
    <property type="entry name" value="PKS_KR"/>
    <property type="match status" value="1"/>
</dbReference>
<dbReference type="EMBL" id="CAFBNR010000060">
    <property type="protein sequence ID" value="CAB4965974.1"/>
    <property type="molecule type" value="Genomic_DNA"/>
</dbReference>
<dbReference type="PRINTS" id="PR00081">
    <property type="entry name" value="GDHRDH"/>
</dbReference>
<comment type="similarity">
    <text evidence="1">Belongs to the short-chain dehydrogenases/reductases (SDR) family.</text>
</comment>
<accession>A0A6J7LJN0</accession>
<dbReference type="PANTHER" id="PTHR43639">
    <property type="entry name" value="OXIDOREDUCTASE, SHORT-CHAIN DEHYDROGENASE/REDUCTASE FAMILY (AFU_ORTHOLOGUE AFUA_5G02870)"/>
    <property type="match status" value="1"/>
</dbReference>
<organism evidence="4">
    <name type="scientific">freshwater metagenome</name>
    <dbReference type="NCBI Taxonomy" id="449393"/>
    <lineage>
        <taxon>unclassified sequences</taxon>
        <taxon>metagenomes</taxon>
        <taxon>ecological metagenomes</taxon>
    </lineage>
</organism>